<feature type="transmembrane region" description="Helical" evidence="7">
    <location>
        <begin position="25"/>
        <end position="47"/>
    </location>
</feature>
<dbReference type="InterPro" id="IPR058625">
    <property type="entry name" value="MdtA-like_BSH"/>
</dbReference>
<dbReference type="GO" id="GO:0055085">
    <property type="term" value="P:transmembrane transport"/>
    <property type="evidence" value="ECO:0007669"/>
    <property type="project" value="InterPro"/>
</dbReference>
<sequence length="367" mass="38525">MNPKDPDMNAPQNPAPAPAKSGPPVPLLVVGALLLTAGVVLGGRMWWRSQHLVETDNAFVAGRLHPVATRVAGVVTEMRMQDNALVKAGDVLLRLDPADAAVQVERLKAQIAQSDAAIATAAAQLAQARAQVAGVQAQVSQAESVLARAELDAKRSQSLFGAELRATSKQELDANLAGRDVARADLAARKASLAAAQQAVAAADSAQQSASAQKAAAVAQLKDAQNQLGYVELRAAADGRIGKRTVEVGQRVQPGQQLAAVVEQETWIVANFKETQLERMKPGQKVHVKLDAFPGQELEARVDSFSPASGASFALLPPDNATGNFTKIVQRVPVKLVFEPESLKRLGEAASRVVPGLSAVVEVVVAE</sequence>
<accession>A0A2W5DEP3</accession>
<comment type="subcellular location">
    <subcellularLocation>
        <location evidence="1">Membrane</location>
        <topology evidence="1">Single-pass membrane protein</topology>
    </subcellularLocation>
</comment>
<evidence type="ECO:0000256" key="3">
    <source>
        <dbReference type="ARBA" id="ARBA00022989"/>
    </source>
</evidence>
<dbReference type="PANTHER" id="PTHR30386:SF26">
    <property type="entry name" value="TRANSPORT PROTEIN COMB"/>
    <property type="match status" value="1"/>
</dbReference>
<dbReference type="Gene3D" id="2.40.30.170">
    <property type="match status" value="1"/>
</dbReference>
<evidence type="ECO:0000259" key="8">
    <source>
        <dbReference type="Pfam" id="PF25917"/>
    </source>
</evidence>
<dbReference type="Gene3D" id="2.40.50.100">
    <property type="match status" value="1"/>
</dbReference>
<dbReference type="Gene3D" id="1.10.287.470">
    <property type="entry name" value="Helix hairpin bin"/>
    <property type="match status" value="1"/>
</dbReference>
<keyword evidence="5" id="KW-0175">Coiled coil</keyword>
<feature type="domain" description="Multidrug resistance protein MdtA-like barrel-sandwich hybrid" evidence="8">
    <location>
        <begin position="67"/>
        <end position="263"/>
    </location>
</feature>
<evidence type="ECO:0000256" key="2">
    <source>
        <dbReference type="ARBA" id="ARBA00022692"/>
    </source>
</evidence>
<dbReference type="InterPro" id="IPR050739">
    <property type="entry name" value="MFP"/>
</dbReference>
<dbReference type="PANTHER" id="PTHR30386">
    <property type="entry name" value="MEMBRANE FUSION SUBUNIT OF EMRAB-TOLC MULTIDRUG EFFLUX PUMP"/>
    <property type="match status" value="1"/>
</dbReference>
<feature type="compositionally biased region" description="Pro residues" evidence="6">
    <location>
        <begin position="13"/>
        <end position="22"/>
    </location>
</feature>
<dbReference type="Proteomes" id="UP000249633">
    <property type="component" value="Unassembled WGS sequence"/>
</dbReference>
<protein>
    <submittedName>
        <fullName evidence="10">Secretion protein HlyD</fullName>
    </submittedName>
</protein>
<evidence type="ECO:0000256" key="7">
    <source>
        <dbReference type="SAM" id="Phobius"/>
    </source>
</evidence>
<dbReference type="SUPFAM" id="SSF111369">
    <property type="entry name" value="HlyD-like secretion proteins"/>
    <property type="match status" value="2"/>
</dbReference>
<evidence type="ECO:0000256" key="5">
    <source>
        <dbReference type="SAM" id="Coils"/>
    </source>
</evidence>
<name>A0A2W5DEP3_9BURK</name>
<dbReference type="EMBL" id="QFOD01000014">
    <property type="protein sequence ID" value="PZP30405.1"/>
    <property type="molecule type" value="Genomic_DNA"/>
</dbReference>
<keyword evidence="2 7" id="KW-0812">Transmembrane</keyword>
<feature type="region of interest" description="Disordered" evidence="6">
    <location>
        <begin position="1"/>
        <end position="22"/>
    </location>
</feature>
<evidence type="ECO:0000256" key="6">
    <source>
        <dbReference type="SAM" id="MobiDB-lite"/>
    </source>
</evidence>
<evidence type="ECO:0000313" key="11">
    <source>
        <dbReference type="Proteomes" id="UP000249633"/>
    </source>
</evidence>
<reference evidence="10 11" key="1">
    <citation type="submission" date="2017-08" db="EMBL/GenBank/DDBJ databases">
        <title>Infants hospitalized years apart are colonized by the same room-sourced microbial strains.</title>
        <authorList>
            <person name="Brooks B."/>
            <person name="Olm M.R."/>
            <person name="Firek B.A."/>
            <person name="Baker R."/>
            <person name="Thomas B.C."/>
            <person name="Morowitz M.J."/>
            <person name="Banfield J.F."/>
        </authorList>
    </citation>
    <scope>NUCLEOTIDE SEQUENCE [LARGE SCALE GENOMIC DNA]</scope>
    <source>
        <strain evidence="10">S2_012_000_R2_81</strain>
    </source>
</reference>
<keyword evidence="4 7" id="KW-0472">Membrane</keyword>
<gene>
    <name evidence="10" type="ORF">DI603_14865</name>
</gene>
<feature type="domain" description="CusB-like beta-barrel" evidence="9">
    <location>
        <begin position="267"/>
        <end position="308"/>
    </location>
</feature>
<dbReference type="Pfam" id="PF25954">
    <property type="entry name" value="Beta-barrel_RND_2"/>
    <property type="match status" value="1"/>
</dbReference>
<dbReference type="AlphaFoldDB" id="A0A2W5DEP3"/>
<dbReference type="InterPro" id="IPR058792">
    <property type="entry name" value="Beta-barrel_RND_2"/>
</dbReference>
<evidence type="ECO:0000259" key="9">
    <source>
        <dbReference type="Pfam" id="PF25954"/>
    </source>
</evidence>
<feature type="coiled-coil region" evidence="5">
    <location>
        <begin position="104"/>
        <end position="152"/>
    </location>
</feature>
<organism evidence="10 11">
    <name type="scientific">Roseateles depolymerans</name>
    <dbReference type="NCBI Taxonomy" id="76731"/>
    <lineage>
        <taxon>Bacteria</taxon>
        <taxon>Pseudomonadati</taxon>
        <taxon>Pseudomonadota</taxon>
        <taxon>Betaproteobacteria</taxon>
        <taxon>Burkholderiales</taxon>
        <taxon>Sphaerotilaceae</taxon>
        <taxon>Roseateles</taxon>
    </lineage>
</organism>
<evidence type="ECO:0000313" key="10">
    <source>
        <dbReference type="EMBL" id="PZP30405.1"/>
    </source>
</evidence>
<keyword evidence="3 7" id="KW-1133">Transmembrane helix</keyword>
<dbReference type="GO" id="GO:0016020">
    <property type="term" value="C:membrane"/>
    <property type="evidence" value="ECO:0007669"/>
    <property type="project" value="UniProtKB-SubCell"/>
</dbReference>
<dbReference type="Pfam" id="PF25917">
    <property type="entry name" value="BSH_RND"/>
    <property type="match status" value="1"/>
</dbReference>
<proteinExistence type="predicted"/>
<comment type="caution">
    <text evidence="10">The sequence shown here is derived from an EMBL/GenBank/DDBJ whole genome shotgun (WGS) entry which is preliminary data.</text>
</comment>
<evidence type="ECO:0000256" key="1">
    <source>
        <dbReference type="ARBA" id="ARBA00004167"/>
    </source>
</evidence>
<evidence type="ECO:0000256" key="4">
    <source>
        <dbReference type="ARBA" id="ARBA00023136"/>
    </source>
</evidence>